<keyword evidence="7" id="KW-1185">Reference proteome</keyword>
<evidence type="ECO:0000313" key="4">
    <source>
        <dbReference type="EMBL" id="KAE9969868.1"/>
    </source>
</evidence>
<comment type="caution">
    <text evidence="3">The sequence shown here is derived from an EMBL/GenBank/DDBJ whole genome shotgun (WGS) entry which is preliminary data.</text>
</comment>
<dbReference type="Proteomes" id="UP000447873">
    <property type="component" value="Unassembled WGS sequence"/>
</dbReference>
<evidence type="ECO:0000313" key="7">
    <source>
        <dbReference type="Proteomes" id="UP000490939"/>
    </source>
</evidence>
<feature type="coiled-coil region" evidence="1">
    <location>
        <begin position="202"/>
        <end position="229"/>
    </location>
</feature>
<evidence type="ECO:0008006" key="8">
    <source>
        <dbReference type="Google" id="ProtNLM"/>
    </source>
</evidence>
<evidence type="ECO:0000313" key="3">
    <source>
        <dbReference type="EMBL" id="KAE9967824.1"/>
    </source>
</evidence>
<accession>A0A8H3YP40</accession>
<proteinExistence type="predicted"/>
<feature type="region of interest" description="Disordered" evidence="2">
    <location>
        <begin position="15"/>
        <end position="53"/>
    </location>
</feature>
<sequence>MADALCGPSNALQQFQKHSSVDRSLQHDRLVSRPGASQSFRSNLGSNQGALDPDFEAFQQGLTAHAPPQFDAHPLQQPFPSQPQQSHFQAPAALPDWANDFQRLHISSPSPVSSHQSIRQAPVTRHSPQASWHQDFMQSQAPQMPAFQPMSSMSQGYSWNNGMQSSQYIPQPSQVAQGKQKVEENMQFDAAAFEAAFDTAQADALAAEIQAEREEIDALVAQKEAELKAQRHAQPQVNHLADLDLSQAMEQDLTHEEPWPDTMATEYPQALMDELDQENLDRSYQQLQADKSKQEPEQKGFTDEELARTAGALLDSVSHDTSTKFQESVFLQLMRRIRDHEVRVEGEHFVEVSNDLSLPSFDKPFEQYAWSPSTSENNSWAM</sequence>
<evidence type="ECO:0000313" key="5">
    <source>
        <dbReference type="EMBL" id="KAE9972484.1"/>
    </source>
</evidence>
<protein>
    <recommendedName>
        <fullName evidence="8">Peroxin 20</fullName>
    </recommendedName>
</protein>
<feature type="region of interest" description="Disordered" evidence="2">
    <location>
        <begin position="66"/>
        <end position="90"/>
    </location>
</feature>
<evidence type="ECO:0000256" key="1">
    <source>
        <dbReference type="SAM" id="Coils"/>
    </source>
</evidence>
<keyword evidence="1" id="KW-0175">Coiled coil</keyword>
<feature type="region of interest" description="Disordered" evidence="2">
    <location>
        <begin position="105"/>
        <end position="130"/>
    </location>
</feature>
<feature type="compositionally biased region" description="Low complexity" evidence="2">
    <location>
        <begin position="73"/>
        <end position="90"/>
    </location>
</feature>
<organism evidence="3 7">
    <name type="scientific">Venturia inaequalis</name>
    <name type="common">Apple scab fungus</name>
    <dbReference type="NCBI Taxonomy" id="5025"/>
    <lineage>
        <taxon>Eukaryota</taxon>
        <taxon>Fungi</taxon>
        <taxon>Dikarya</taxon>
        <taxon>Ascomycota</taxon>
        <taxon>Pezizomycotina</taxon>
        <taxon>Dothideomycetes</taxon>
        <taxon>Pleosporomycetidae</taxon>
        <taxon>Venturiales</taxon>
        <taxon>Venturiaceae</taxon>
        <taxon>Venturia</taxon>
    </lineage>
</organism>
<dbReference type="Proteomes" id="UP000433883">
    <property type="component" value="Unassembled WGS sequence"/>
</dbReference>
<dbReference type="EMBL" id="WNWQ01000352">
    <property type="protein sequence ID" value="KAE9969868.1"/>
    <property type="molecule type" value="Genomic_DNA"/>
</dbReference>
<feature type="compositionally biased region" description="Polar residues" evidence="2">
    <location>
        <begin position="35"/>
        <end position="49"/>
    </location>
</feature>
<feature type="compositionally biased region" description="Low complexity" evidence="2">
    <location>
        <begin position="105"/>
        <end position="118"/>
    </location>
</feature>
<dbReference type="Gene3D" id="6.10.280.230">
    <property type="match status" value="1"/>
</dbReference>
<dbReference type="EMBL" id="WNWR01000875">
    <property type="protein sequence ID" value="KAE9967824.1"/>
    <property type="molecule type" value="Genomic_DNA"/>
</dbReference>
<evidence type="ECO:0000313" key="6">
    <source>
        <dbReference type="Proteomes" id="UP000447873"/>
    </source>
</evidence>
<name>A0A8H3YP40_VENIN</name>
<feature type="compositionally biased region" description="Basic and acidic residues" evidence="2">
    <location>
        <begin position="19"/>
        <end position="31"/>
    </location>
</feature>
<gene>
    <name evidence="4" type="ORF">BLS_005196</name>
    <name evidence="3" type="ORF">EG327_011292</name>
    <name evidence="5" type="ORF">EG328_004956</name>
</gene>
<dbReference type="Proteomes" id="UP000490939">
    <property type="component" value="Unassembled WGS sequence"/>
</dbReference>
<dbReference type="EMBL" id="WNWS01000268">
    <property type="protein sequence ID" value="KAE9972484.1"/>
    <property type="molecule type" value="Genomic_DNA"/>
</dbReference>
<reference evidence="3 7" key="1">
    <citation type="submission" date="2019-07" db="EMBL/GenBank/DDBJ databases">
        <title>Venturia inaequalis Genome Resource.</title>
        <authorList>
            <person name="Lichtner F.J."/>
        </authorList>
    </citation>
    <scope>NUCLEOTIDE SEQUENCE [LARGE SCALE GENOMIC DNA]</scope>
    <source>
        <strain evidence="5 6">120213</strain>
        <strain evidence="4">Bline_iso_100314</strain>
        <strain evidence="3 7">DMI_063113</strain>
    </source>
</reference>
<evidence type="ECO:0000256" key="2">
    <source>
        <dbReference type="SAM" id="MobiDB-lite"/>
    </source>
</evidence>
<dbReference type="AlphaFoldDB" id="A0A8H3YP40"/>